<comment type="caution">
    <text evidence="2">The sequence shown here is derived from an EMBL/GenBank/DDBJ whole genome shotgun (WGS) entry which is preliminary data.</text>
</comment>
<dbReference type="Gene3D" id="1.10.12.10">
    <property type="entry name" value="Lyase 2-enoyl-coa Hydratase, Chain A, domain 2"/>
    <property type="match status" value="1"/>
</dbReference>
<evidence type="ECO:0000313" key="2">
    <source>
        <dbReference type="EMBL" id="TKV56411.1"/>
    </source>
</evidence>
<dbReference type="AlphaFoldDB" id="A0A4U6Q948"/>
<organism evidence="2 3">
    <name type="scientific">Nakamurella flava</name>
    <dbReference type="NCBI Taxonomy" id="2576308"/>
    <lineage>
        <taxon>Bacteria</taxon>
        <taxon>Bacillati</taxon>
        <taxon>Actinomycetota</taxon>
        <taxon>Actinomycetes</taxon>
        <taxon>Nakamurellales</taxon>
        <taxon>Nakamurellaceae</taxon>
        <taxon>Nakamurella</taxon>
    </lineage>
</organism>
<sequence>MTDAPLVRLLIGADSPFGIGTGTVVLDSPANRNALSARLRRELLAALDTAAADERVRVLVLTHTGPVFCAGMDLKESWGAASGAQGVGELPSILRRLWEFPRPVIARLAGTARAGGVGLVAAADLAIAADTVTFAFTEVRIGVVPAVISATVLPRLQPRAAQELLLTGNPFPAARAATIGLLTAAVPPADLDAAVTDQVAALLRGAPGALAATKELLRRPHRTDLADLDELQRSSADHFAGPEGQEGIAAFLQKRPPSWVIEPRPALEDDRA</sequence>
<comment type="similarity">
    <text evidence="1">Belongs to the enoyl-CoA hydratase/isomerase family.</text>
</comment>
<dbReference type="GO" id="GO:0003824">
    <property type="term" value="F:catalytic activity"/>
    <property type="evidence" value="ECO:0007669"/>
    <property type="project" value="UniProtKB-ARBA"/>
</dbReference>
<dbReference type="PANTHER" id="PTHR42964">
    <property type="entry name" value="ENOYL-COA HYDRATASE"/>
    <property type="match status" value="1"/>
</dbReference>
<dbReference type="SUPFAM" id="SSF52096">
    <property type="entry name" value="ClpP/crotonase"/>
    <property type="match status" value="1"/>
</dbReference>
<dbReference type="Proteomes" id="UP000306985">
    <property type="component" value="Unassembled WGS sequence"/>
</dbReference>
<dbReference type="OrthoDB" id="370015at2"/>
<accession>A0A4U6Q948</accession>
<dbReference type="CDD" id="cd06558">
    <property type="entry name" value="crotonase-like"/>
    <property type="match status" value="1"/>
</dbReference>
<dbReference type="InterPro" id="IPR029045">
    <property type="entry name" value="ClpP/crotonase-like_dom_sf"/>
</dbReference>
<gene>
    <name evidence="2" type="ORF">FDO65_20885</name>
</gene>
<dbReference type="InterPro" id="IPR014748">
    <property type="entry name" value="Enoyl-CoA_hydra_C"/>
</dbReference>
<proteinExistence type="inferred from homology"/>
<dbReference type="InterPro" id="IPR051683">
    <property type="entry name" value="Enoyl-CoA_Hydratase/Isomerase"/>
</dbReference>
<keyword evidence="3" id="KW-1185">Reference proteome</keyword>
<name>A0A4U6Q948_9ACTN</name>
<dbReference type="Gene3D" id="3.90.226.10">
    <property type="entry name" value="2-enoyl-CoA Hydratase, Chain A, domain 1"/>
    <property type="match status" value="1"/>
</dbReference>
<evidence type="ECO:0000313" key="3">
    <source>
        <dbReference type="Proteomes" id="UP000306985"/>
    </source>
</evidence>
<protein>
    <submittedName>
        <fullName evidence="2">Enoyl-CoA hydratase</fullName>
    </submittedName>
</protein>
<dbReference type="PANTHER" id="PTHR42964:SF1">
    <property type="entry name" value="POLYKETIDE BIOSYNTHESIS ENOYL-COA HYDRATASE PKSH-RELATED"/>
    <property type="match status" value="1"/>
</dbReference>
<dbReference type="EMBL" id="SZZH01000007">
    <property type="protein sequence ID" value="TKV56411.1"/>
    <property type="molecule type" value="Genomic_DNA"/>
</dbReference>
<evidence type="ECO:0000256" key="1">
    <source>
        <dbReference type="ARBA" id="ARBA00005254"/>
    </source>
</evidence>
<dbReference type="InterPro" id="IPR001753">
    <property type="entry name" value="Enoyl-CoA_hydra/iso"/>
</dbReference>
<dbReference type="RefSeq" id="WP_137451680.1">
    <property type="nucleotide sequence ID" value="NZ_SZZH01000007.1"/>
</dbReference>
<dbReference type="Pfam" id="PF00378">
    <property type="entry name" value="ECH_1"/>
    <property type="match status" value="1"/>
</dbReference>
<reference evidence="2 3" key="1">
    <citation type="submission" date="2019-05" db="EMBL/GenBank/DDBJ databases">
        <title>Nakamurella sp. N5BH11, whole genome shotgun sequence.</title>
        <authorList>
            <person name="Tuo L."/>
        </authorList>
    </citation>
    <scope>NUCLEOTIDE SEQUENCE [LARGE SCALE GENOMIC DNA]</scope>
    <source>
        <strain evidence="2 3">N5BH11</strain>
    </source>
</reference>